<evidence type="ECO:0000256" key="3">
    <source>
        <dbReference type="ARBA" id="ARBA00023242"/>
    </source>
</evidence>
<dbReference type="Pfam" id="PF04615">
    <property type="entry name" value="Utp14"/>
    <property type="match status" value="1"/>
</dbReference>
<keyword evidence="6" id="KW-1185">Reference proteome</keyword>
<sequence>MRKAKKRAGVRPKRRTVKDDYDEEIPEDEDIGDLLPKKPKQSRDAKKDREGGELWKYIYENGPIEDDEEIESADEAPEAEKEADLDRFQEKDVEDFCDRLEDDGNMLSSILDPNQVEDIEPSFQWITKATEPDDSYSKLVNKFKQIEEDVPELLKSESQTKTNRIERTLHYESAKKVVTSKWAPIVADLNRPDRKIRYGEDLDNTDPSCNVLSATFQPETDFEHELSAAVEGDNKQMEEHTGENLIEGKALARAILAREQKKNKRINRIKSKRWHKRQKQRDLQVAAKLLSKIDDPELASDIRNSFEKKRAERRVLRKKEAQSKWAKLALRYGGKDLIKEISTQHQNLRNEEAVIKSATGPAEPEDDEDEEDDEEEEEEDPSSPYSKLEVIADPTVPIPKKGLFNLRFMRDAIETQREAMANGVKEAEEEEENDESSEDGGATYDFNVDFDQEGNEYGNKRIQKLIKIDKKPKEELPQVSKEELEQAMKEIDDQFGDDDFESAGDVQLVTNVASVAYGSTIIPSSDDTRVENVESPKKEKIVTKNAEHVPEKGNYTSLPKDTGKSLANYLAEDTSLDNLISTLEVPQEGTANEKLVKELFVTRPDEDNYLQDSSDDEKEETGTSKMSGWGSWTGFGIDKKKKVEEEKKEKKKSLVKVTKKKDPKVAKYFIHNLPHPFNNRHEYNSKMEIPLGPEWNTMNMHEKLTEPKVSVKVGSVVMPLGLGKKSHKQLLHDYGKRIIKNRTRARL</sequence>
<dbReference type="EMBL" id="ACOU01000002">
    <property type="protein sequence ID" value="EKX73826.1"/>
    <property type="molecule type" value="Genomic_DNA"/>
</dbReference>
<dbReference type="PANTHER" id="PTHR14150:SF12">
    <property type="entry name" value="U3 SMALL NUCLEOLAR RNA-ASSOCIATED PROTEIN 14 HOMOLOG A"/>
    <property type="match status" value="1"/>
</dbReference>
<reference evidence="5 6" key="1">
    <citation type="journal article" date="2012" name="BMC Genomics">
        <title>Comparative genomic analysis and phylogenetic position of Theileria equi.</title>
        <authorList>
            <person name="Kappmeyer L.S."/>
            <person name="Thiagarajan M."/>
            <person name="Herndon D.R."/>
            <person name="Ramsay J.D."/>
            <person name="Caler E."/>
            <person name="Djikeng A."/>
            <person name="Gillespie J.J."/>
            <person name="Lau A.O."/>
            <person name="Roalson E.H."/>
            <person name="Silva J.C."/>
            <person name="Silva M.G."/>
            <person name="Suarez C.E."/>
            <person name="Ueti M.W."/>
            <person name="Nene V.M."/>
            <person name="Mealey R.H."/>
            <person name="Knowles D.P."/>
            <person name="Brayton K.A."/>
        </authorList>
    </citation>
    <scope>NUCLEOTIDE SEQUENCE [LARGE SCALE GENOMIC DNA]</scope>
    <source>
        <strain evidence="5 6">WA</strain>
    </source>
</reference>
<feature type="region of interest" description="Disordered" evidence="4">
    <location>
        <begin position="419"/>
        <end position="455"/>
    </location>
</feature>
<feature type="compositionally biased region" description="Basic and acidic residues" evidence="4">
    <location>
        <begin position="78"/>
        <end position="87"/>
    </location>
</feature>
<feature type="compositionally biased region" description="Acidic residues" evidence="4">
    <location>
        <begin position="363"/>
        <end position="381"/>
    </location>
</feature>
<dbReference type="STRING" id="1537102.L1LER4"/>
<dbReference type="KEGG" id="beq:BEWA_038640"/>
<dbReference type="PANTHER" id="PTHR14150">
    <property type="entry name" value="U3 SMALL NUCLEOLAR RNA-ASSOCIATED PROTEIN 14"/>
    <property type="match status" value="1"/>
</dbReference>
<dbReference type="OrthoDB" id="277439at2759"/>
<comment type="caution">
    <text evidence="5">The sequence shown here is derived from an EMBL/GenBank/DDBJ whole genome shotgun (WGS) entry which is preliminary data.</text>
</comment>
<feature type="region of interest" description="Disordered" evidence="4">
    <location>
        <begin position="349"/>
        <end position="393"/>
    </location>
</feature>
<name>L1LER4_THEEQ</name>
<feature type="compositionally biased region" description="Acidic residues" evidence="4">
    <location>
        <begin position="20"/>
        <end position="32"/>
    </location>
</feature>
<evidence type="ECO:0000313" key="5">
    <source>
        <dbReference type="EMBL" id="EKX73826.1"/>
    </source>
</evidence>
<dbReference type="AlphaFoldDB" id="L1LER4"/>
<feature type="compositionally biased region" description="Basic and acidic residues" evidence="4">
    <location>
        <begin position="527"/>
        <end position="551"/>
    </location>
</feature>
<feature type="compositionally biased region" description="Basic and acidic residues" evidence="4">
    <location>
        <begin position="41"/>
        <end position="53"/>
    </location>
</feature>
<gene>
    <name evidence="5" type="ORF">BEWA_038640</name>
</gene>
<feature type="compositionally biased region" description="Acidic residues" evidence="4">
    <location>
        <begin position="63"/>
        <end position="77"/>
    </location>
</feature>
<feature type="region of interest" description="Disordered" evidence="4">
    <location>
        <begin position="527"/>
        <end position="562"/>
    </location>
</feature>
<dbReference type="VEuPathDB" id="PiroplasmaDB:BEWA_038640"/>
<dbReference type="InterPro" id="IPR006709">
    <property type="entry name" value="SSU_processome_Utp14"/>
</dbReference>
<dbReference type="GeneID" id="15803190"/>
<proteinExistence type="predicted"/>
<feature type="region of interest" description="Disordered" evidence="4">
    <location>
        <begin position="606"/>
        <end position="627"/>
    </location>
</feature>
<dbReference type="GO" id="GO:0006364">
    <property type="term" value="P:rRNA processing"/>
    <property type="evidence" value="ECO:0007669"/>
    <property type="project" value="InterPro"/>
</dbReference>
<feature type="compositionally biased region" description="Acidic residues" evidence="4">
    <location>
        <begin position="607"/>
        <end position="619"/>
    </location>
</feature>
<evidence type="ECO:0000256" key="1">
    <source>
        <dbReference type="ARBA" id="ARBA00004604"/>
    </source>
</evidence>
<dbReference type="eggNOG" id="KOG2172">
    <property type="taxonomic scope" value="Eukaryota"/>
</dbReference>
<accession>L1LER4</accession>
<feature type="compositionally biased region" description="Acidic residues" evidence="4">
    <location>
        <begin position="427"/>
        <end position="438"/>
    </location>
</feature>
<organism evidence="5 6">
    <name type="scientific">Theileria equi strain WA</name>
    <dbReference type="NCBI Taxonomy" id="1537102"/>
    <lineage>
        <taxon>Eukaryota</taxon>
        <taxon>Sar</taxon>
        <taxon>Alveolata</taxon>
        <taxon>Apicomplexa</taxon>
        <taxon>Aconoidasida</taxon>
        <taxon>Piroplasmida</taxon>
        <taxon>Theileriidae</taxon>
        <taxon>Theileria</taxon>
    </lineage>
</organism>
<evidence type="ECO:0000256" key="4">
    <source>
        <dbReference type="SAM" id="MobiDB-lite"/>
    </source>
</evidence>
<feature type="region of interest" description="Disordered" evidence="4">
    <location>
        <begin position="1"/>
        <end position="87"/>
    </location>
</feature>
<evidence type="ECO:0000256" key="2">
    <source>
        <dbReference type="ARBA" id="ARBA00022553"/>
    </source>
</evidence>
<protein>
    <submittedName>
        <fullName evidence="5">Uncharacterized protein</fullName>
    </submittedName>
</protein>
<dbReference type="RefSeq" id="XP_004833278.1">
    <property type="nucleotide sequence ID" value="XM_004833221.1"/>
</dbReference>
<keyword evidence="3" id="KW-0539">Nucleus</keyword>
<keyword evidence="2" id="KW-0597">Phosphoprotein</keyword>
<dbReference type="GO" id="GO:0032040">
    <property type="term" value="C:small-subunit processome"/>
    <property type="evidence" value="ECO:0007669"/>
    <property type="project" value="InterPro"/>
</dbReference>
<dbReference type="Proteomes" id="UP000031512">
    <property type="component" value="Unassembled WGS sequence"/>
</dbReference>
<evidence type="ECO:0000313" key="6">
    <source>
        <dbReference type="Proteomes" id="UP000031512"/>
    </source>
</evidence>
<comment type="subcellular location">
    <subcellularLocation>
        <location evidence="1">Nucleus</location>
        <location evidence="1">Nucleolus</location>
    </subcellularLocation>
</comment>
<feature type="compositionally biased region" description="Basic residues" evidence="4">
    <location>
        <begin position="1"/>
        <end position="16"/>
    </location>
</feature>